<protein>
    <submittedName>
        <fullName evidence="2">Uncharacterized protein</fullName>
    </submittedName>
</protein>
<feature type="region of interest" description="Disordered" evidence="1">
    <location>
        <begin position="29"/>
        <end position="103"/>
    </location>
</feature>
<dbReference type="Proteomes" id="UP000663881">
    <property type="component" value="Unassembled WGS sequence"/>
</dbReference>
<reference evidence="2" key="1">
    <citation type="submission" date="2021-02" db="EMBL/GenBank/DDBJ databases">
        <authorList>
            <person name="Nowell W R."/>
        </authorList>
    </citation>
    <scope>NUCLEOTIDE SEQUENCE</scope>
</reference>
<dbReference type="AlphaFoldDB" id="A0A820T2X6"/>
<accession>A0A820T2X6</accession>
<dbReference type="EMBL" id="CAJOAY010036735">
    <property type="protein sequence ID" value="CAF4459273.1"/>
    <property type="molecule type" value="Genomic_DNA"/>
</dbReference>
<feature type="non-terminal residue" evidence="2">
    <location>
        <position position="103"/>
    </location>
</feature>
<feature type="compositionally biased region" description="Basic and acidic residues" evidence="1">
    <location>
        <begin position="51"/>
        <end position="67"/>
    </location>
</feature>
<comment type="caution">
    <text evidence="2">The sequence shown here is derived from an EMBL/GenBank/DDBJ whole genome shotgun (WGS) entry which is preliminary data.</text>
</comment>
<evidence type="ECO:0000313" key="2">
    <source>
        <dbReference type="EMBL" id="CAF4459273.1"/>
    </source>
</evidence>
<name>A0A820T2X6_9BILA</name>
<gene>
    <name evidence="2" type="ORF">OKA104_LOCUS54595</name>
</gene>
<proteinExistence type="predicted"/>
<evidence type="ECO:0000313" key="3">
    <source>
        <dbReference type="Proteomes" id="UP000663881"/>
    </source>
</evidence>
<organism evidence="2 3">
    <name type="scientific">Adineta steineri</name>
    <dbReference type="NCBI Taxonomy" id="433720"/>
    <lineage>
        <taxon>Eukaryota</taxon>
        <taxon>Metazoa</taxon>
        <taxon>Spiralia</taxon>
        <taxon>Gnathifera</taxon>
        <taxon>Rotifera</taxon>
        <taxon>Eurotatoria</taxon>
        <taxon>Bdelloidea</taxon>
        <taxon>Adinetida</taxon>
        <taxon>Adinetidae</taxon>
        <taxon>Adineta</taxon>
    </lineage>
</organism>
<evidence type="ECO:0000256" key="1">
    <source>
        <dbReference type="SAM" id="MobiDB-lite"/>
    </source>
</evidence>
<sequence length="103" mass="11387">MCSECKSICRDAGYLNDLQTVKEKILSSPIRAISPESSPQPGATQEPPYQNEEKPQELSSSPEREPQEPFLDSEAGVTQEPPEPQPMATPLPTHQEQLIAELE</sequence>